<evidence type="ECO:0000259" key="1">
    <source>
        <dbReference type="Pfam" id="PF18863"/>
    </source>
</evidence>
<name>A0ABW0TZ82_9BACL</name>
<dbReference type="InterPro" id="IPR049503">
    <property type="entry name" value="AbiJ_NTD4"/>
</dbReference>
<evidence type="ECO:0000313" key="3">
    <source>
        <dbReference type="EMBL" id="MFC5603158.1"/>
    </source>
</evidence>
<evidence type="ECO:0000313" key="4">
    <source>
        <dbReference type="Proteomes" id="UP001596071"/>
    </source>
</evidence>
<gene>
    <name evidence="3" type="ORF">ACFPTP_07965</name>
</gene>
<reference evidence="4" key="1">
    <citation type="journal article" date="2019" name="Int. J. Syst. Evol. Microbiol.">
        <title>The Global Catalogue of Microorganisms (GCM) 10K type strain sequencing project: providing services to taxonomists for standard genome sequencing and annotation.</title>
        <authorList>
            <consortium name="The Broad Institute Genomics Platform"/>
            <consortium name="The Broad Institute Genome Sequencing Center for Infectious Disease"/>
            <person name="Wu L."/>
            <person name="Ma J."/>
        </authorList>
    </citation>
    <scope>NUCLEOTIDE SEQUENCE [LARGE SCALE GENOMIC DNA]</scope>
    <source>
        <strain evidence="4">KACC 11299</strain>
    </source>
</reference>
<comment type="caution">
    <text evidence="3">The sequence shown here is derived from an EMBL/GenBank/DDBJ whole genome shotgun (WGS) entry which is preliminary data.</text>
</comment>
<organism evidence="3 4">
    <name type="scientific">Sporosarcina koreensis</name>
    <dbReference type="NCBI Taxonomy" id="334735"/>
    <lineage>
        <taxon>Bacteria</taxon>
        <taxon>Bacillati</taxon>
        <taxon>Bacillota</taxon>
        <taxon>Bacilli</taxon>
        <taxon>Bacillales</taxon>
        <taxon>Caryophanaceae</taxon>
        <taxon>Sporosarcina</taxon>
    </lineage>
</organism>
<proteinExistence type="predicted"/>
<dbReference type="Pfam" id="PF22809">
    <property type="entry name" value="DUF7014"/>
    <property type="match status" value="1"/>
</dbReference>
<dbReference type="EMBL" id="JBHSNP010000011">
    <property type="protein sequence ID" value="MFC5603158.1"/>
    <property type="molecule type" value="Genomic_DNA"/>
</dbReference>
<evidence type="ECO:0000259" key="2">
    <source>
        <dbReference type="Pfam" id="PF22809"/>
    </source>
</evidence>
<feature type="domain" description="DUF7014" evidence="2">
    <location>
        <begin position="177"/>
        <end position="300"/>
    </location>
</feature>
<dbReference type="NCBIfam" id="NF046078">
    <property type="entry name" value="STM4504_CBY0614"/>
    <property type="match status" value="1"/>
</dbReference>
<dbReference type="RefSeq" id="WP_381443466.1">
    <property type="nucleotide sequence ID" value="NZ_JBHSNP010000011.1"/>
</dbReference>
<dbReference type="Proteomes" id="UP001596071">
    <property type="component" value="Unassembled WGS sequence"/>
</dbReference>
<protein>
    <submittedName>
        <fullName evidence="3">STM4504/CBY_0614 family protein</fullName>
    </submittedName>
</protein>
<dbReference type="Pfam" id="PF18863">
    <property type="entry name" value="AbiJ_NTD4"/>
    <property type="match status" value="1"/>
</dbReference>
<sequence length="306" mass="35518">MAEFEVYSRRHGIVIPSDTYNYDKIPIDFRNQFINIITKVFSNFEYRTITKSSAFWKEVADEIKIEMGLLNYTRFNDGLSGLPHDVHCVMAYFLECDDRQAIDIIDLLIHYHYAYAVKHQEYQKDCSVVFDKINKKFKHNSLGYEIVTNQLVRIDNQFIHSEVVIRAINLLVEESFTSVSDEFLKAHEHYKDGDYKDAVVNAGKAFESTMKTICSKNGYNYDAQRDTANTLIRHLFDNELIPSYMQNHIQGLKQALENSAHVLRNKNGGHGQGDVIIEVDDSIVRYTLNLCATNIVFLVERYKETK</sequence>
<keyword evidence="4" id="KW-1185">Reference proteome</keyword>
<accession>A0ABW0TZ82</accession>
<feature type="domain" description="HEPN AbiJ-N-terminal" evidence="1">
    <location>
        <begin position="6"/>
        <end position="163"/>
    </location>
</feature>
<dbReference type="InterPro" id="IPR054280">
    <property type="entry name" value="DUF7014"/>
</dbReference>